<dbReference type="PROSITE" id="PS51742">
    <property type="entry name" value="PPC"/>
    <property type="match status" value="1"/>
</dbReference>
<evidence type="ECO:0000259" key="2">
    <source>
        <dbReference type="PROSITE" id="PS51742"/>
    </source>
</evidence>
<dbReference type="Pfam" id="PF03479">
    <property type="entry name" value="PCC"/>
    <property type="match status" value="1"/>
</dbReference>
<accession>K1P8Z6</accession>
<feature type="region of interest" description="Disordered" evidence="1">
    <location>
        <begin position="720"/>
        <end position="742"/>
    </location>
</feature>
<gene>
    <name evidence="3" type="ORF">CGI_10006521</name>
</gene>
<sequence length="983" mass="108566">MEYIECMKTGYNPAHVQVACDGNFIGLPLTRTIVGVWNLLDPSAQTSEVIAALEGHLNRVTCAEFCPHYSSTLVTISEDRTFKVWNIADLSLVYQSTIITASPFISMSMNLHVPQVAIGTADGIVRVYDLSDGKDFRCVHQINIGKIMDKYRQSKEQSLLSPTSQKNGPVTISSKPSYQRRGDNGEPREEVNVQDVAETGCAVLGLYFSWVPEDDRGSSARSVGFLQRANTMISEPMLPNSILKQGLVPKQKEDSTPKKQKGYISPGKPGQGVKDQPLTFQSKIKSSGYTEAPRTTMFKPKTSSTKQSSAVKKKPTTGLLENALDKEYPTNPGPPKDFVCGWDVAERPTPINAISYSGDGLSLACALANKSAQVFRIPYKEKGSYSLAHNHIVNDVQWSCDSSWLVSACDDKTVRLWQRGQTEAVLTISTKLHNLAEGDGPKKDKENAPFPKEIKNAQFYYMDRFLILTSSNTLYMYKYHLDPTKQDIKRYVSKSKYKQVQSFTMDAQYITALSAVNDFYSYIVMCAGSSKSLEVYDMNVGKCVRTIADIHTRPVHCIKQHEVYVYDIRGGTYCSKLTGFTDTVSAVAFHPLHSQLMTASLDGKLKLFTDSPKVLSGIKERLFMAFTMILSVLAISFLMAEAKVSPDGSLVWPDLGQLYALDDLRNGLGNGYYDLESRSSPNQDWSNAGYQEPTLNDDIFSEASIRDQEYQENSPLWGYQSVSGGTGDGKDNPKQVKTDKVLPAYCNPPNPCPIGYTSDDNCVENFENSPDNNRKLMKQQECPCDKEHMFSCPSDTSISTKSGPSLDSVIEQLGNMEAEQARNPYFDGPHNKVAAKKGSYIPLEEMEAIQSPLMCYPMRFEPGADLQKGLLKFTEDNGLSAAFVITCVGSVTKATLRMANSTTIKTYEGHFEIVSLVGTLSSGGHLHMSISDAEGNVFGGHVFGDVIVYTTAEVIVGNCPGAVMNREEDKRTGYKELTVQSKP</sequence>
<dbReference type="InterPro" id="IPR001680">
    <property type="entry name" value="WD40_rpt"/>
</dbReference>
<dbReference type="EMBL" id="JH818099">
    <property type="protein sequence ID" value="EKC20212.1"/>
    <property type="molecule type" value="Genomic_DNA"/>
</dbReference>
<dbReference type="PANTHER" id="PTHR44525">
    <property type="entry name" value="WD REPEAT-CONTAINING PROTEIN 27"/>
    <property type="match status" value="1"/>
</dbReference>
<protein>
    <submittedName>
        <fullName evidence="3">WD repeat-containing protein 27</fullName>
    </submittedName>
</protein>
<dbReference type="SUPFAM" id="SSF50978">
    <property type="entry name" value="WD40 repeat-like"/>
    <property type="match status" value="2"/>
</dbReference>
<dbReference type="Pfam" id="PF00400">
    <property type="entry name" value="WD40"/>
    <property type="match status" value="3"/>
</dbReference>
<dbReference type="GO" id="GO:0030141">
    <property type="term" value="C:secretory granule"/>
    <property type="evidence" value="ECO:0007669"/>
    <property type="project" value="InterPro"/>
</dbReference>
<name>K1P8Z6_MAGGI</name>
<dbReference type="SMART" id="SM00320">
    <property type="entry name" value="WD40"/>
    <property type="match status" value="6"/>
</dbReference>
<dbReference type="Gene3D" id="3.30.1330.80">
    <property type="entry name" value="Hypothetical protein, similar to alpha- acetolactate decarboxylase, domain 2"/>
    <property type="match status" value="1"/>
</dbReference>
<dbReference type="MEROPS" id="I21.001"/>
<dbReference type="HOGENOM" id="CLU_303102_0_0_1"/>
<dbReference type="InterPro" id="IPR005175">
    <property type="entry name" value="PPC_dom"/>
</dbReference>
<dbReference type="PANTHER" id="PTHR44525:SF1">
    <property type="entry name" value="WD REPEAT-CONTAINING PROTEIN 27"/>
    <property type="match status" value="1"/>
</dbReference>
<evidence type="ECO:0000313" key="3">
    <source>
        <dbReference type="EMBL" id="EKC20212.1"/>
    </source>
</evidence>
<feature type="domain" description="PPC" evidence="2">
    <location>
        <begin position="850"/>
        <end position="980"/>
    </location>
</feature>
<feature type="compositionally biased region" description="Polar residues" evidence="1">
    <location>
        <begin position="301"/>
        <end position="310"/>
    </location>
</feature>
<dbReference type="AlphaFoldDB" id="K1P8Z6"/>
<organism evidence="3">
    <name type="scientific">Magallana gigas</name>
    <name type="common">Pacific oyster</name>
    <name type="synonym">Crassostrea gigas</name>
    <dbReference type="NCBI Taxonomy" id="29159"/>
    <lineage>
        <taxon>Eukaryota</taxon>
        <taxon>Metazoa</taxon>
        <taxon>Spiralia</taxon>
        <taxon>Lophotrochozoa</taxon>
        <taxon>Mollusca</taxon>
        <taxon>Bivalvia</taxon>
        <taxon>Autobranchia</taxon>
        <taxon>Pteriomorphia</taxon>
        <taxon>Ostreida</taxon>
        <taxon>Ostreoidea</taxon>
        <taxon>Ostreidae</taxon>
        <taxon>Magallana</taxon>
    </lineage>
</organism>
<dbReference type="Gene3D" id="2.130.10.10">
    <property type="entry name" value="YVTN repeat-like/Quinoprotein amine dehydrogenase"/>
    <property type="match status" value="4"/>
</dbReference>
<dbReference type="Pfam" id="PF05281">
    <property type="entry name" value="Secretogranin_V"/>
    <property type="match status" value="1"/>
</dbReference>
<dbReference type="InterPro" id="IPR042411">
    <property type="entry name" value="WDR27"/>
</dbReference>
<feature type="compositionally biased region" description="Basic and acidic residues" evidence="1">
    <location>
        <begin position="728"/>
        <end position="740"/>
    </location>
</feature>
<proteinExistence type="predicted"/>
<feature type="region of interest" description="Disordered" evidence="1">
    <location>
        <begin position="155"/>
        <end position="191"/>
    </location>
</feature>
<feature type="compositionally biased region" description="Polar residues" evidence="1">
    <location>
        <begin position="156"/>
        <end position="177"/>
    </location>
</feature>
<dbReference type="PROSITE" id="PS50294">
    <property type="entry name" value="WD_REPEATS_REGION"/>
    <property type="match status" value="2"/>
</dbReference>
<dbReference type="SUPFAM" id="SSF117856">
    <property type="entry name" value="AF0104/ALDC/Ptd012-like"/>
    <property type="match status" value="1"/>
</dbReference>
<feature type="compositionally biased region" description="Basic and acidic residues" evidence="1">
    <location>
        <begin position="180"/>
        <end position="191"/>
    </location>
</feature>
<evidence type="ECO:0000256" key="1">
    <source>
        <dbReference type="SAM" id="MobiDB-lite"/>
    </source>
</evidence>
<dbReference type="InParanoid" id="K1P8Z6"/>
<dbReference type="CDD" id="cd11378">
    <property type="entry name" value="DUF296"/>
    <property type="match status" value="1"/>
</dbReference>
<dbReference type="PROSITE" id="PS50082">
    <property type="entry name" value="WD_REPEATS_2"/>
    <property type="match status" value="2"/>
</dbReference>
<reference evidence="3" key="1">
    <citation type="journal article" date="2012" name="Nature">
        <title>The oyster genome reveals stress adaptation and complexity of shell formation.</title>
        <authorList>
            <person name="Zhang G."/>
            <person name="Fang X."/>
            <person name="Guo X."/>
            <person name="Li L."/>
            <person name="Luo R."/>
            <person name="Xu F."/>
            <person name="Yang P."/>
            <person name="Zhang L."/>
            <person name="Wang X."/>
            <person name="Qi H."/>
            <person name="Xiong Z."/>
            <person name="Que H."/>
            <person name="Xie Y."/>
            <person name="Holland P.W."/>
            <person name="Paps J."/>
            <person name="Zhu Y."/>
            <person name="Wu F."/>
            <person name="Chen Y."/>
            <person name="Wang J."/>
            <person name="Peng C."/>
            <person name="Meng J."/>
            <person name="Yang L."/>
            <person name="Liu J."/>
            <person name="Wen B."/>
            <person name="Zhang N."/>
            <person name="Huang Z."/>
            <person name="Zhu Q."/>
            <person name="Feng Y."/>
            <person name="Mount A."/>
            <person name="Hedgecock D."/>
            <person name="Xu Z."/>
            <person name="Liu Y."/>
            <person name="Domazet-Loso T."/>
            <person name="Du Y."/>
            <person name="Sun X."/>
            <person name="Zhang S."/>
            <person name="Liu B."/>
            <person name="Cheng P."/>
            <person name="Jiang X."/>
            <person name="Li J."/>
            <person name="Fan D."/>
            <person name="Wang W."/>
            <person name="Fu W."/>
            <person name="Wang T."/>
            <person name="Wang B."/>
            <person name="Zhang J."/>
            <person name="Peng Z."/>
            <person name="Li Y."/>
            <person name="Li N."/>
            <person name="Wang J."/>
            <person name="Chen M."/>
            <person name="He Y."/>
            <person name="Tan F."/>
            <person name="Song X."/>
            <person name="Zheng Q."/>
            <person name="Huang R."/>
            <person name="Yang H."/>
            <person name="Du X."/>
            <person name="Chen L."/>
            <person name="Yang M."/>
            <person name="Gaffney P.M."/>
            <person name="Wang S."/>
            <person name="Luo L."/>
            <person name="She Z."/>
            <person name="Ming Y."/>
            <person name="Huang W."/>
            <person name="Zhang S."/>
            <person name="Huang B."/>
            <person name="Zhang Y."/>
            <person name="Qu T."/>
            <person name="Ni P."/>
            <person name="Miao G."/>
            <person name="Wang J."/>
            <person name="Wang Q."/>
            <person name="Steinberg C.E."/>
            <person name="Wang H."/>
            <person name="Li N."/>
            <person name="Qian L."/>
            <person name="Zhang G."/>
            <person name="Li Y."/>
            <person name="Yang H."/>
            <person name="Liu X."/>
            <person name="Wang J."/>
            <person name="Yin Y."/>
            <person name="Wang J."/>
        </authorList>
    </citation>
    <scope>NUCLEOTIDE SEQUENCE [LARGE SCALE GENOMIC DNA]</scope>
    <source>
        <strain evidence="3">05x7-T-G4-1.051#20</strain>
    </source>
</reference>
<dbReference type="InterPro" id="IPR007945">
    <property type="entry name" value="Secretogranin_V"/>
</dbReference>
<feature type="compositionally biased region" description="Polar residues" evidence="1">
    <location>
        <begin position="278"/>
        <end position="289"/>
    </location>
</feature>
<dbReference type="InterPro" id="IPR015943">
    <property type="entry name" value="WD40/YVTN_repeat-like_dom_sf"/>
</dbReference>
<dbReference type="InterPro" id="IPR036322">
    <property type="entry name" value="WD40_repeat_dom_sf"/>
</dbReference>
<dbReference type="GO" id="GO:0007218">
    <property type="term" value="P:neuropeptide signaling pathway"/>
    <property type="evidence" value="ECO:0007669"/>
    <property type="project" value="InterPro"/>
</dbReference>
<feature type="region of interest" description="Disordered" evidence="1">
    <location>
        <begin position="246"/>
        <end position="314"/>
    </location>
</feature>